<dbReference type="GO" id="GO:0016616">
    <property type="term" value="F:oxidoreductase activity, acting on the CH-OH group of donors, NAD or NADP as acceptor"/>
    <property type="evidence" value="ECO:0007669"/>
    <property type="project" value="TreeGrafter"/>
</dbReference>
<evidence type="ECO:0000256" key="1">
    <source>
        <dbReference type="ARBA" id="ARBA00006484"/>
    </source>
</evidence>
<accession>A0A136Q7J9</accession>
<gene>
    <name evidence="3" type="ORF">HMPREF3293_00589</name>
</gene>
<dbReference type="PATRIC" id="fig|626937.4.peg.580"/>
<reference evidence="3 4" key="1">
    <citation type="submission" date="2016-02" db="EMBL/GenBank/DDBJ databases">
        <authorList>
            <person name="Wen L."/>
            <person name="He K."/>
            <person name="Yang H."/>
        </authorList>
    </citation>
    <scope>NUCLEOTIDE SEQUENCE [LARGE SCALE GENOMIC DNA]</scope>
    <source>
        <strain evidence="3 4">DSM 22607</strain>
    </source>
</reference>
<dbReference type="NCBIfam" id="NF005309">
    <property type="entry name" value="PRK06841.1"/>
    <property type="match status" value="1"/>
</dbReference>
<comment type="similarity">
    <text evidence="1">Belongs to the short-chain dehydrogenases/reductases (SDR) family.</text>
</comment>
<organism evidence="3 4">
    <name type="scientific">Christensenella minuta</name>
    <dbReference type="NCBI Taxonomy" id="626937"/>
    <lineage>
        <taxon>Bacteria</taxon>
        <taxon>Bacillati</taxon>
        <taxon>Bacillota</taxon>
        <taxon>Clostridia</taxon>
        <taxon>Christensenellales</taxon>
        <taxon>Christensenellaceae</taxon>
        <taxon>Christensenella</taxon>
    </lineage>
</organism>
<dbReference type="KEGG" id="cmiu:B1H56_09990"/>
<dbReference type="PANTHER" id="PTHR42760">
    <property type="entry name" value="SHORT-CHAIN DEHYDROGENASES/REDUCTASES FAMILY MEMBER"/>
    <property type="match status" value="1"/>
</dbReference>
<dbReference type="RefSeq" id="WP_066522650.1">
    <property type="nucleotide sequence ID" value="NZ_CABMOF010000009.1"/>
</dbReference>
<dbReference type="InterPro" id="IPR002347">
    <property type="entry name" value="SDR_fam"/>
</dbReference>
<dbReference type="GO" id="GO:0008206">
    <property type="term" value="P:bile acid metabolic process"/>
    <property type="evidence" value="ECO:0007669"/>
    <property type="project" value="UniProtKB-ARBA"/>
</dbReference>
<dbReference type="Proteomes" id="UP000070366">
    <property type="component" value="Unassembled WGS sequence"/>
</dbReference>
<dbReference type="NCBIfam" id="NF005559">
    <property type="entry name" value="PRK07231.1"/>
    <property type="match status" value="1"/>
</dbReference>
<evidence type="ECO:0000313" key="3">
    <source>
        <dbReference type="EMBL" id="KXK66546.1"/>
    </source>
</evidence>
<proteinExistence type="inferred from homology"/>
<dbReference type="SUPFAM" id="SSF51735">
    <property type="entry name" value="NAD(P)-binding Rossmann-fold domains"/>
    <property type="match status" value="1"/>
</dbReference>
<dbReference type="PANTHER" id="PTHR42760:SF115">
    <property type="entry name" value="3-OXOACYL-[ACYL-CARRIER-PROTEIN] REDUCTASE FABG"/>
    <property type="match status" value="1"/>
</dbReference>
<dbReference type="EMBL" id="LSZW01000040">
    <property type="protein sequence ID" value="KXK66546.1"/>
    <property type="molecule type" value="Genomic_DNA"/>
</dbReference>
<evidence type="ECO:0000313" key="4">
    <source>
        <dbReference type="Proteomes" id="UP000070366"/>
    </source>
</evidence>
<dbReference type="Gene3D" id="3.40.50.720">
    <property type="entry name" value="NAD(P)-binding Rossmann-like Domain"/>
    <property type="match status" value="1"/>
</dbReference>
<dbReference type="AlphaFoldDB" id="A0A136Q7J9"/>
<dbReference type="PRINTS" id="PR00080">
    <property type="entry name" value="SDRFAMILY"/>
</dbReference>
<dbReference type="InterPro" id="IPR036291">
    <property type="entry name" value="NAD(P)-bd_dom_sf"/>
</dbReference>
<keyword evidence="2" id="KW-0560">Oxidoreductase</keyword>
<dbReference type="STRING" id="626937.HMPREF3293_00589"/>
<keyword evidence="4" id="KW-1185">Reference proteome</keyword>
<dbReference type="Pfam" id="PF13561">
    <property type="entry name" value="adh_short_C2"/>
    <property type="match status" value="1"/>
</dbReference>
<sequence length="255" mass="27511">MAHREFNENFDLAGKRAVITGAASGIGFEIAKMYARKGADIIVFDRAESDELKRYVEGLGREYLGYTGDITKGSDRQGVTDAAVARFGKIDILVNCAGVGLIDKAVDMTEEMWDLTMNVNLKGMFMLNQAVGRTMIENGGGKIINMASQAGIVALDKHIAYGVAKAGVIYMTKLLCFEWAQYNINVNAISPTVILTPMGEAAWEGEVGEAFKKTIPARRFGYPEEVAACAVFLASDAASLINGENLVIDGGYTIQ</sequence>
<comment type="caution">
    <text evidence="3">The sequence shown here is derived from an EMBL/GenBank/DDBJ whole genome shotgun (WGS) entry which is preliminary data.</text>
</comment>
<name>A0A136Q7J9_9FIRM</name>
<dbReference type="InterPro" id="IPR020904">
    <property type="entry name" value="Sc_DH/Rdtase_CS"/>
</dbReference>
<dbReference type="PRINTS" id="PR00081">
    <property type="entry name" value="GDHRDH"/>
</dbReference>
<dbReference type="FunFam" id="3.40.50.720:FF:000084">
    <property type="entry name" value="Short-chain dehydrogenase reductase"/>
    <property type="match status" value="1"/>
</dbReference>
<protein>
    <submittedName>
        <fullName evidence="3">Putative 2-dehydro-3-deoxy-D-gluconate 5-dehydrogenase</fullName>
    </submittedName>
</protein>
<dbReference type="OrthoDB" id="9803333at2"/>
<evidence type="ECO:0000256" key="2">
    <source>
        <dbReference type="ARBA" id="ARBA00023002"/>
    </source>
</evidence>
<dbReference type="PROSITE" id="PS00061">
    <property type="entry name" value="ADH_SHORT"/>
    <property type="match status" value="1"/>
</dbReference>